<feature type="compositionally biased region" description="Pro residues" evidence="25">
    <location>
        <begin position="1702"/>
        <end position="1746"/>
    </location>
</feature>
<dbReference type="SMART" id="SM00291">
    <property type="entry name" value="ZnF_ZZ"/>
    <property type="match status" value="1"/>
</dbReference>
<feature type="compositionally biased region" description="Low complexity" evidence="25">
    <location>
        <begin position="2196"/>
        <end position="2208"/>
    </location>
</feature>
<feature type="compositionally biased region" description="Low complexity" evidence="25">
    <location>
        <begin position="838"/>
        <end position="859"/>
    </location>
</feature>
<dbReference type="Pfam" id="PF02172">
    <property type="entry name" value="KIX"/>
    <property type="match status" value="1"/>
</dbReference>
<dbReference type="Pfam" id="PF23570">
    <property type="entry name" value="PHD_P300"/>
    <property type="match status" value="1"/>
</dbReference>
<proteinExistence type="predicted"/>
<dbReference type="SMART" id="SM00551">
    <property type="entry name" value="ZnF_TAZ"/>
    <property type="match status" value="2"/>
</dbReference>
<dbReference type="FunFam" id="1.20.1020.10:FF:000001">
    <property type="entry name" value="E1A binding protein p300"/>
    <property type="match status" value="1"/>
</dbReference>
<dbReference type="InterPro" id="IPR000197">
    <property type="entry name" value="Znf_TAZ"/>
</dbReference>
<keyword evidence="9 23" id="KW-0479">Metal-binding</keyword>
<dbReference type="Gene3D" id="1.10.246.20">
    <property type="entry name" value="Coactivator CBP, KIX domain"/>
    <property type="match status" value="1"/>
</dbReference>
<feature type="compositionally biased region" description="Low complexity" evidence="25">
    <location>
        <begin position="2115"/>
        <end position="2127"/>
    </location>
</feature>
<evidence type="ECO:0000256" key="25">
    <source>
        <dbReference type="SAM" id="MobiDB-lite"/>
    </source>
</evidence>
<feature type="region of interest" description="Disordered" evidence="25">
    <location>
        <begin position="731"/>
        <end position="872"/>
    </location>
</feature>
<dbReference type="SUPFAM" id="SSF57850">
    <property type="entry name" value="RING/U-box"/>
    <property type="match status" value="1"/>
</dbReference>
<feature type="compositionally biased region" description="Basic residues" evidence="25">
    <location>
        <begin position="1401"/>
        <end position="1411"/>
    </location>
</feature>
<keyword evidence="18" id="KW-0804">Transcription</keyword>
<evidence type="ECO:0000313" key="32">
    <source>
        <dbReference type="Proteomes" id="UP000694567"/>
    </source>
</evidence>
<feature type="region of interest" description="Disordered" evidence="25">
    <location>
        <begin position="1936"/>
        <end position="2017"/>
    </location>
</feature>
<dbReference type="InterPro" id="IPR000433">
    <property type="entry name" value="Znf_ZZ"/>
</dbReference>
<evidence type="ECO:0000313" key="31">
    <source>
        <dbReference type="Ensembl" id="ENSBOBP00000017759.1"/>
    </source>
</evidence>
<reference evidence="31" key="2">
    <citation type="submission" date="2025-09" db="UniProtKB">
        <authorList>
            <consortium name="Ensembl"/>
        </authorList>
    </citation>
    <scope>IDENTIFICATION</scope>
</reference>
<dbReference type="InterPro" id="IPR014744">
    <property type="entry name" value="Nuc_rcpt_coact_CREBbp"/>
</dbReference>
<dbReference type="Gene3D" id="1.10.1630.10">
    <property type="entry name" value="Nuclear receptor coactivator, CREB-bp-like, interlocking domain"/>
    <property type="match status" value="1"/>
</dbReference>
<feature type="domain" description="Bromo" evidence="26">
    <location>
        <begin position="920"/>
        <end position="992"/>
    </location>
</feature>
<dbReference type="InterPro" id="IPR043145">
    <property type="entry name" value="Znf_ZZ_sf"/>
</dbReference>
<evidence type="ECO:0000259" key="30">
    <source>
        <dbReference type="PROSITE" id="PS51727"/>
    </source>
</evidence>
<dbReference type="FunFam" id="1.20.920.10:FF:000001">
    <property type="entry name" value="Histone acetyltransferase p300"/>
    <property type="match status" value="1"/>
</dbReference>
<feature type="region of interest" description="Disordered" evidence="25">
    <location>
        <begin position="479"/>
        <end position="501"/>
    </location>
</feature>
<keyword evidence="6" id="KW-1017">Isopeptide bond</keyword>
<dbReference type="Gene3D" id="2.10.110.40">
    <property type="match status" value="1"/>
</dbReference>
<keyword evidence="13" id="KW-0832">Ubl conjugation</keyword>
<evidence type="ECO:0000256" key="16">
    <source>
        <dbReference type="ARBA" id="ARBA00023108"/>
    </source>
</evidence>
<comment type="catalytic activity">
    <reaction evidence="21">
        <text>(S)-lactoyl-CoA + L-lysyl-[protein] = N(6)-[(S)-lactoyl]-L-lysyl-[protein] + CoA + H(+)</text>
        <dbReference type="Rhea" id="RHEA:61996"/>
        <dbReference type="Rhea" id="RHEA-COMP:9752"/>
        <dbReference type="Rhea" id="RHEA-COMP:19466"/>
        <dbReference type="ChEBI" id="CHEBI:15378"/>
        <dbReference type="ChEBI" id="CHEBI:29969"/>
        <dbReference type="ChEBI" id="CHEBI:57287"/>
        <dbReference type="ChEBI" id="CHEBI:231527"/>
        <dbReference type="ChEBI" id="CHEBI:231528"/>
    </reaction>
    <physiologicalReaction direction="left-to-right" evidence="21">
        <dbReference type="Rhea" id="RHEA:61997"/>
    </physiologicalReaction>
</comment>
<dbReference type="InterPro" id="IPR031162">
    <property type="entry name" value="CBP_P300_HAT"/>
</dbReference>
<keyword evidence="8" id="KW-0808">Transferase</keyword>
<feature type="compositionally biased region" description="Low complexity" evidence="25">
    <location>
        <begin position="1991"/>
        <end position="2017"/>
    </location>
</feature>
<evidence type="ECO:0000256" key="1">
    <source>
        <dbReference type="ARBA" id="ARBA00004123"/>
    </source>
</evidence>
<dbReference type="FunFam" id="2.10.110.40:FF:000001">
    <property type="entry name" value="E1A binding protein p300"/>
    <property type="match status" value="1"/>
</dbReference>
<dbReference type="CDD" id="cd20910">
    <property type="entry name" value="NCBD_CREBBP-p300_like"/>
    <property type="match status" value="1"/>
</dbReference>
<feature type="compositionally biased region" description="Low complexity" evidence="25">
    <location>
        <begin position="2063"/>
        <end position="2102"/>
    </location>
</feature>
<dbReference type="PROSITE" id="PS00633">
    <property type="entry name" value="BROMODOMAIN_1"/>
    <property type="match status" value="1"/>
</dbReference>
<feature type="compositionally biased region" description="Pro residues" evidence="25">
    <location>
        <begin position="1767"/>
        <end position="1783"/>
    </location>
</feature>
<evidence type="ECO:0000256" key="22">
    <source>
        <dbReference type="PROSITE-ProRule" id="PRU00035"/>
    </source>
</evidence>
<protein>
    <recommendedName>
        <fullName evidence="3">histone acetyltransferase</fullName>
        <ecNumber evidence="3">2.3.1.48</ecNumber>
    </recommendedName>
</protein>
<dbReference type="Pfam" id="PF02135">
    <property type="entry name" value="zf-TAZ"/>
    <property type="match status" value="2"/>
</dbReference>
<feature type="domain" description="TAZ-type" evidence="27">
    <location>
        <begin position="1581"/>
        <end position="1662"/>
    </location>
</feature>
<dbReference type="GO" id="GO:0140297">
    <property type="term" value="F:DNA-binding transcription factor binding"/>
    <property type="evidence" value="ECO:0007669"/>
    <property type="project" value="UniProtKB-ARBA"/>
</dbReference>
<evidence type="ECO:0000256" key="14">
    <source>
        <dbReference type="ARBA" id="ARBA00022990"/>
    </source>
</evidence>
<dbReference type="PROSITE" id="PS50014">
    <property type="entry name" value="BROMODOMAIN_2"/>
    <property type="match status" value="1"/>
</dbReference>
<dbReference type="GO" id="GO:0004402">
    <property type="term" value="F:histone acetyltransferase activity"/>
    <property type="evidence" value="ECO:0007669"/>
    <property type="project" value="InterPro"/>
</dbReference>
<dbReference type="GO" id="GO:0005737">
    <property type="term" value="C:cytoplasm"/>
    <property type="evidence" value="ECO:0007669"/>
    <property type="project" value="UniProtKB-SubCell"/>
</dbReference>
<evidence type="ECO:0000256" key="3">
    <source>
        <dbReference type="ARBA" id="ARBA00013184"/>
    </source>
</evidence>
<dbReference type="GO" id="GO:0003713">
    <property type="term" value="F:transcription coactivator activity"/>
    <property type="evidence" value="ECO:0007669"/>
    <property type="project" value="InterPro"/>
</dbReference>
<evidence type="ECO:0000259" key="27">
    <source>
        <dbReference type="PROSITE" id="PS50134"/>
    </source>
</evidence>
<dbReference type="GO" id="GO:0000123">
    <property type="term" value="C:histone acetyltransferase complex"/>
    <property type="evidence" value="ECO:0007669"/>
    <property type="project" value="InterPro"/>
</dbReference>
<dbReference type="GO" id="GO:0031490">
    <property type="term" value="F:chromatin DNA binding"/>
    <property type="evidence" value="ECO:0007669"/>
    <property type="project" value="TreeGrafter"/>
</dbReference>
<keyword evidence="32" id="KW-1185">Reference proteome</keyword>
<dbReference type="Gene3D" id="3.30.40.10">
    <property type="entry name" value="Zinc/RING finger domain, C3HC4 (zinc finger)"/>
    <property type="match status" value="1"/>
</dbReference>
<evidence type="ECO:0000256" key="10">
    <source>
        <dbReference type="ARBA" id="ARBA00022737"/>
    </source>
</evidence>
<keyword evidence="17 22" id="KW-0103">Bromodomain</keyword>
<dbReference type="Ensembl" id="ENSBOBT00000018160.1">
    <property type="protein sequence ID" value="ENSBOBP00000017759.1"/>
    <property type="gene ID" value="ENSBOBG00000008899.1"/>
</dbReference>
<feature type="compositionally biased region" description="Basic and acidic residues" evidence="25">
    <location>
        <begin position="1373"/>
        <end position="1385"/>
    </location>
</feature>
<dbReference type="CDD" id="cd05495">
    <property type="entry name" value="Bromo_cbp_like"/>
    <property type="match status" value="1"/>
</dbReference>
<keyword evidence="12 23" id="KW-0862">Zinc</keyword>
<dbReference type="InterPro" id="IPR036427">
    <property type="entry name" value="Bromodomain-like_sf"/>
</dbReference>
<dbReference type="PROSITE" id="PS51727">
    <property type="entry name" value="CBP_P300_HAT"/>
    <property type="match status" value="1"/>
</dbReference>
<keyword evidence="15" id="KW-0805">Transcription regulation</keyword>
<evidence type="ECO:0000256" key="20">
    <source>
        <dbReference type="ARBA" id="ARBA00023315"/>
    </source>
</evidence>
<evidence type="ECO:0000256" key="2">
    <source>
        <dbReference type="ARBA" id="ARBA00004496"/>
    </source>
</evidence>
<comment type="subcellular location">
    <subcellularLocation>
        <location evidence="2">Cytoplasm</location>
    </subcellularLocation>
    <subcellularLocation>
        <location evidence="1">Nucleus</location>
    </subcellularLocation>
</comment>
<evidence type="ECO:0000256" key="4">
    <source>
        <dbReference type="ARBA" id="ARBA00022481"/>
    </source>
</evidence>
<feature type="domain" description="TAZ-type" evidence="27">
    <location>
        <begin position="330"/>
        <end position="416"/>
    </location>
</feature>
<feature type="compositionally biased region" description="Pro residues" evidence="25">
    <location>
        <begin position="2170"/>
        <end position="2195"/>
    </location>
</feature>
<dbReference type="InterPro" id="IPR013083">
    <property type="entry name" value="Znf_RING/FYVE/PHD"/>
</dbReference>
<dbReference type="EC" id="2.3.1.48" evidence="3"/>
<dbReference type="PROSITE" id="PS50952">
    <property type="entry name" value="KIX"/>
    <property type="match status" value="1"/>
</dbReference>
<feature type="compositionally biased region" description="Polar residues" evidence="25">
    <location>
        <begin position="1748"/>
        <end position="1757"/>
    </location>
</feature>
<dbReference type="Pfam" id="PF09030">
    <property type="entry name" value="Creb_binding"/>
    <property type="match status" value="1"/>
</dbReference>
<dbReference type="PANTHER" id="PTHR13808:SF29">
    <property type="entry name" value="HISTONE ACETYLTRANSFERASE P300"/>
    <property type="match status" value="1"/>
</dbReference>
<feature type="compositionally biased region" description="Pro residues" evidence="25">
    <location>
        <begin position="797"/>
        <end position="807"/>
    </location>
</feature>
<feature type="compositionally biased region" description="Polar residues" evidence="25">
    <location>
        <begin position="2138"/>
        <end position="2164"/>
    </location>
</feature>
<dbReference type="InterPro" id="IPR001487">
    <property type="entry name" value="Bromodomain"/>
</dbReference>
<evidence type="ECO:0000256" key="5">
    <source>
        <dbReference type="ARBA" id="ARBA00022490"/>
    </source>
</evidence>
<dbReference type="InterPro" id="IPR036529">
    <property type="entry name" value="KIX_dom_sf"/>
</dbReference>
<feature type="region of interest" description="Disordered" evidence="25">
    <location>
        <begin position="1373"/>
        <end position="1431"/>
    </location>
</feature>
<dbReference type="GO" id="GO:0005667">
    <property type="term" value="C:transcription regulator complex"/>
    <property type="evidence" value="ECO:0007669"/>
    <property type="project" value="TreeGrafter"/>
</dbReference>
<keyword evidence="14" id="KW-0007">Acetylation</keyword>
<dbReference type="GO" id="GO:0048511">
    <property type="term" value="P:rhythmic process"/>
    <property type="evidence" value="ECO:0007669"/>
    <property type="project" value="UniProtKB-KW"/>
</dbReference>
<feature type="compositionally biased region" description="Pro residues" evidence="25">
    <location>
        <begin position="765"/>
        <end position="777"/>
    </location>
</feature>
<keyword evidence="16" id="KW-0090">Biological rhythms</keyword>
<evidence type="ECO:0000256" key="15">
    <source>
        <dbReference type="ARBA" id="ARBA00023015"/>
    </source>
</evidence>
<dbReference type="PROSITE" id="PS01357">
    <property type="entry name" value="ZF_ZZ_1"/>
    <property type="match status" value="1"/>
</dbReference>
<feature type="domain" description="ZZ-type" evidence="28">
    <location>
        <begin position="1518"/>
        <end position="1566"/>
    </location>
</feature>
<dbReference type="CDD" id="cd15802">
    <property type="entry name" value="RING_CBP-p300"/>
    <property type="match status" value="1"/>
</dbReference>
<keyword evidence="4" id="KW-0488">Methylation</keyword>
<dbReference type="Gene3D" id="1.20.920.10">
    <property type="entry name" value="Bromodomain-like"/>
    <property type="match status" value="1"/>
</dbReference>
<evidence type="ECO:0000256" key="23">
    <source>
        <dbReference type="PROSITE-ProRule" id="PRU00203"/>
    </source>
</evidence>
<dbReference type="PROSITE" id="PS50135">
    <property type="entry name" value="ZF_ZZ_2"/>
    <property type="match status" value="1"/>
</dbReference>
<dbReference type="FunFam" id="3.30.60.90:FF:000003">
    <property type="entry name" value="E1A binding protein p300"/>
    <property type="match status" value="1"/>
</dbReference>
<dbReference type="CDD" id="cd02337">
    <property type="entry name" value="ZZ_CBP"/>
    <property type="match status" value="1"/>
</dbReference>
<dbReference type="Pfam" id="PF06001">
    <property type="entry name" value="RING_CBP-p300"/>
    <property type="match status" value="1"/>
</dbReference>
<feature type="region of interest" description="Disordered" evidence="25">
    <location>
        <begin position="2035"/>
        <end position="2229"/>
    </location>
</feature>
<dbReference type="SUPFAM" id="SSF47370">
    <property type="entry name" value="Bromodomain"/>
    <property type="match status" value="1"/>
</dbReference>
<dbReference type="InterPro" id="IPR038547">
    <property type="entry name" value="RING_CBP-p300_sf"/>
</dbReference>
<evidence type="ECO:0000259" key="29">
    <source>
        <dbReference type="PROSITE" id="PS50952"/>
    </source>
</evidence>
<name>A0A8C0FMZ8_BUBBB</name>
<evidence type="ECO:0000256" key="18">
    <source>
        <dbReference type="ARBA" id="ARBA00023163"/>
    </source>
</evidence>
<keyword evidence="5" id="KW-0963">Cytoplasm</keyword>
<evidence type="ECO:0000256" key="8">
    <source>
        <dbReference type="ARBA" id="ARBA00022679"/>
    </source>
</evidence>
<accession>A0A8C0FMZ8</accession>
<dbReference type="PANTHER" id="PTHR13808">
    <property type="entry name" value="CBP/P300-RELATED"/>
    <property type="match status" value="1"/>
</dbReference>
<dbReference type="PROSITE" id="PS50134">
    <property type="entry name" value="ZF_TAZ"/>
    <property type="match status" value="2"/>
</dbReference>
<feature type="compositionally biased region" description="Low complexity" evidence="25">
    <location>
        <begin position="1941"/>
        <end position="1965"/>
    </location>
</feature>
<feature type="compositionally biased region" description="Basic residues" evidence="25">
    <location>
        <begin position="1"/>
        <end position="10"/>
    </location>
</feature>
<evidence type="ECO:0000256" key="21">
    <source>
        <dbReference type="ARBA" id="ARBA00047411"/>
    </source>
</evidence>
<feature type="compositionally biased region" description="Polar residues" evidence="25">
    <location>
        <begin position="479"/>
        <end position="497"/>
    </location>
</feature>
<keyword evidence="11 24" id="KW-0863">Zinc-finger</keyword>
<dbReference type="GO" id="GO:0008270">
    <property type="term" value="F:zinc ion binding"/>
    <property type="evidence" value="ECO:0007669"/>
    <property type="project" value="UniProtKB-KW"/>
</dbReference>
<dbReference type="Proteomes" id="UP000694567">
    <property type="component" value="Unplaced"/>
</dbReference>
<dbReference type="CDD" id="cd15646">
    <property type="entry name" value="PHD_p300"/>
    <property type="match status" value="1"/>
</dbReference>
<feature type="domain" description="CBP/p300-type HAT" evidence="30">
    <location>
        <begin position="1140"/>
        <end position="1516"/>
    </location>
</feature>
<feature type="compositionally biased region" description="Low complexity" evidence="25">
    <location>
        <begin position="784"/>
        <end position="796"/>
    </location>
</feature>
<dbReference type="InterPro" id="IPR035898">
    <property type="entry name" value="TAZ_dom_sf"/>
</dbReference>
<feature type="compositionally biased region" description="Pro residues" evidence="25">
    <location>
        <begin position="820"/>
        <end position="837"/>
    </location>
</feature>
<evidence type="ECO:0000256" key="17">
    <source>
        <dbReference type="ARBA" id="ARBA00023117"/>
    </source>
</evidence>
<dbReference type="SMART" id="SM01250">
    <property type="entry name" value="KAT11"/>
    <property type="match status" value="1"/>
</dbReference>
<evidence type="ECO:0000256" key="12">
    <source>
        <dbReference type="ARBA" id="ARBA00022833"/>
    </source>
</evidence>
<reference evidence="31" key="1">
    <citation type="submission" date="2025-08" db="UniProtKB">
        <authorList>
            <consortium name="Ensembl"/>
        </authorList>
    </citation>
    <scope>IDENTIFICATION</scope>
</reference>
<dbReference type="InterPro" id="IPR009110">
    <property type="entry name" value="Nuc_rcpt_coact"/>
</dbReference>
<dbReference type="InterPro" id="IPR010303">
    <property type="entry name" value="RING_CBP-p300"/>
</dbReference>
<dbReference type="SUPFAM" id="SSF69125">
    <property type="entry name" value="Nuclear receptor coactivator interlocking domain"/>
    <property type="match status" value="1"/>
</dbReference>
<keyword evidence="20" id="KW-0012">Acyltransferase</keyword>
<evidence type="ECO:0000256" key="9">
    <source>
        <dbReference type="ARBA" id="ARBA00022723"/>
    </source>
</evidence>
<evidence type="ECO:0000256" key="6">
    <source>
        <dbReference type="ARBA" id="ARBA00022499"/>
    </source>
</evidence>
<dbReference type="GO" id="GO:0005654">
    <property type="term" value="C:nucleoplasm"/>
    <property type="evidence" value="ECO:0007669"/>
    <property type="project" value="UniProtKB-ARBA"/>
</dbReference>
<dbReference type="InterPro" id="IPR018359">
    <property type="entry name" value="Bromodomain_CS"/>
</dbReference>
<dbReference type="Pfam" id="PF00569">
    <property type="entry name" value="ZZ"/>
    <property type="match status" value="1"/>
</dbReference>
<dbReference type="InterPro" id="IPR013178">
    <property type="entry name" value="Histone_AcTrfase_Rtt109/CBP"/>
</dbReference>
<feature type="region of interest" description="Disordered" evidence="25">
    <location>
        <begin position="1"/>
        <end position="27"/>
    </location>
</feature>
<feature type="region of interest" description="Disordered" evidence="25">
    <location>
        <begin position="85"/>
        <end position="151"/>
    </location>
</feature>
<evidence type="ECO:0000256" key="13">
    <source>
        <dbReference type="ARBA" id="ARBA00022843"/>
    </source>
</evidence>
<keyword evidence="19" id="KW-0539">Nucleus</keyword>
<evidence type="ECO:0000256" key="7">
    <source>
        <dbReference type="ARBA" id="ARBA00022553"/>
    </source>
</evidence>
<dbReference type="PRINTS" id="PR00503">
    <property type="entry name" value="BROMODOMAIN"/>
</dbReference>
<dbReference type="FunFam" id="1.20.1020.10:FF:000002">
    <property type="entry name" value="E1A binding protein p300"/>
    <property type="match status" value="1"/>
</dbReference>
<evidence type="ECO:0000259" key="28">
    <source>
        <dbReference type="PROSITE" id="PS50135"/>
    </source>
</evidence>
<evidence type="ECO:0000256" key="24">
    <source>
        <dbReference type="PROSITE-ProRule" id="PRU00228"/>
    </source>
</evidence>
<dbReference type="Pfam" id="PF00439">
    <property type="entry name" value="Bromodomain"/>
    <property type="match status" value="1"/>
</dbReference>
<dbReference type="InterPro" id="IPR037073">
    <property type="entry name" value="Nuc_rcpt_coact_CREBbp_sf"/>
</dbReference>
<dbReference type="SUPFAM" id="SSF57933">
    <property type="entry name" value="TAZ domain"/>
    <property type="match status" value="2"/>
</dbReference>
<dbReference type="Pfam" id="PF08214">
    <property type="entry name" value="HAT_KAT11"/>
    <property type="match status" value="1"/>
</dbReference>
<evidence type="ECO:0000259" key="26">
    <source>
        <dbReference type="PROSITE" id="PS50014"/>
    </source>
</evidence>
<feature type="zinc finger region" description="TAZ-type" evidence="23">
    <location>
        <begin position="1581"/>
        <end position="1662"/>
    </location>
</feature>
<evidence type="ECO:0000256" key="11">
    <source>
        <dbReference type="ARBA" id="ARBA00022771"/>
    </source>
</evidence>
<organism evidence="31 32">
    <name type="scientific">Bubo bubo</name>
    <name type="common">Eurasian eagle-owl</name>
    <name type="synonym">Strix bubo</name>
    <dbReference type="NCBI Taxonomy" id="30461"/>
    <lineage>
        <taxon>Eukaryota</taxon>
        <taxon>Metazoa</taxon>
        <taxon>Chordata</taxon>
        <taxon>Craniata</taxon>
        <taxon>Vertebrata</taxon>
        <taxon>Euteleostomi</taxon>
        <taxon>Archelosauria</taxon>
        <taxon>Archosauria</taxon>
        <taxon>Dinosauria</taxon>
        <taxon>Saurischia</taxon>
        <taxon>Theropoda</taxon>
        <taxon>Coelurosauria</taxon>
        <taxon>Aves</taxon>
        <taxon>Neognathae</taxon>
        <taxon>Neoaves</taxon>
        <taxon>Telluraves</taxon>
        <taxon>Strigiformes</taxon>
        <taxon>Strigidae</taxon>
        <taxon>Bubo</taxon>
    </lineage>
</organism>
<dbReference type="GO" id="GO:0045944">
    <property type="term" value="P:positive regulation of transcription by RNA polymerase II"/>
    <property type="evidence" value="ECO:0007669"/>
    <property type="project" value="TreeGrafter"/>
</dbReference>
<feature type="compositionally biased region" description="Polar residues" evidence="25">
    <location>
        <begin position="101"/>
        <end position="110"/>
    </location>
</feature>
<feature type="domain" description="KIX" evidence="29">
    <location>
        <begin position="554"/>
        <end position="633"/>
    </location>
</feature>
<dbReference type="Gene3D" id="3.30.60.90">
    <property type="match status" value="1"/>
</dbReference>
<feature type="zinc finger region" description="TAZ-type" evidence="23">
    <location>
        <begin position="330"/>
        <end position="416"/>
    </location>
</feature>
<dbReference type="Gene3D" id="1.20.1020.10">
    <property type="entry name" value="TAZ domain"/>
    <property type="match status" value="2"/>
</dbReference>
<evidence type="ECO:0000256" key="19">
    <source>
        <dbReference type="ARBA" id="ARBA00023242"/>
    </source>
</evidence>
<dbReference type="SMART" id="SM00297">
    <property type="entry name" value="BROMO"/>
    <property type="match status" value="1"/>
</dbReference>
<dbReference type="FunFam" id="3.30.40.10:FF:000034">
    <property type="entry name" value="Histone acetyltransferase p300"/>
    <property type="match status" value="1"/>
</dbReference>
<keyword evidence="7" id="KW-0597">Phosphoprotein</keyword>
<feature type="region of interest" description="Disordered" evidence="25">
    <location>
        <begin position="1686"/>
        <end position="1783"/>
    </location>
</feature>
<dbReference type="InterPro" id="IPR003101">
    <property type="entry name" value="KIX_dom"/>
</dbReference>
<sequence>MWKIKKKKKQQLPSPPPPKKPQTKTKTNHFGSLFDLEHDLPDELISSTELGLTNGGDISQLQTSLGLAQDAASKHKQLSELLRAGSSPNLNMGVGGPGQGMASQTQQNSPGMGMLNSMVKSPMAQAGLTSPNMAMGASGPNQGPSAQSTAGMMPTVNSPVNQPGMGMNTGMNAGMNPGMLAAGNGQGMMQGQVMNGSIGAGRGRPNMPYPNPGMGSAGNLLAETLQQGSPQMGGQAGLRGPQPGAMNKMGMMSNPSPYGQPYSQNTGQQIGASGLGPQMQNKAGLQNSLPQFPMDKKTVPGAGMPNMVIQQAGMGPAASQGMGSGAPTADPEKRKLIQQQLVLLLHAHKCQRREQANGEVRQCNLPHCRTMKNVLNHMTHCQAGKSCQVAHCASSRQIISHWKNCTRHDCPVCLPLKNAGDKRNQQSLLGGAAVGLANTGSVGVGQQTTPSINTTSQIDPSSIERAYAALGLTYQGNQMQTQPQAQVKNQQQGQSPQGLRPMNPMSKFACVKIQTTDNFPMLPNENFLNLPMMSESANVASLGAMPTAQPSNTGIRKQWHEDITQDLRNHLVHKLVQAIFPTPDPAALKDRRMENLVAYARKVEGDMYESANSRAEYYHLLAEKIYKIQKELEEKRRTRLQKQNMIPNAPGMPQAPMNQGPSMGQPQPGMSASKNSWVTDYLVQGILLSHFLKSMPVTVGKQPFDNYFSCFSISSHCRCVLVFPQAQMTSASCPVNSPAMAPGSQGSHIHCPPLPQPPMHRNSPSPVPSRTPTPHHTPPGLGSQQQQAAAAATTAPTPTPQAMPPGPQSQTMHPPQRQTPTPPQAQLPPQVQPPVPVTPSAEQQQQPLSQQSTTASVPTPTAPLQPQHPTTPSFSTDLTFSIRFLSYSCLCFLSNVDFFKVFKPEELRQALMPTLEALYRQDPESLPFRQPVDPQLLGIPDYFDIVKNPMDLSTIKRKLDTGQYQEPWQYVDDIWLMFNNAWLYNRKTSRVYKYCSKLAEVFEQEIDPVMQSLGYCCGRKLEFSPQTLCCYGKQLCTIPRDATYYSYQNRYHFCEKCFNEIQGESVSLGDDPSQPQTTINKEQFSKRKNDTLDPELFVECIECGRKMHQICVLHNEIIWPSGFVCDGCLKKTGRTRKENKFSAKRLPATRLGTFLENRVNDFLRRQNHPEAGEVTVRVVHASDKTVEVKPGMKARFVDNGEMAESFPYRTKALFAFEEIDGVDLCFFGMHVQEYGSDCPPPNQRRVYISYLDSVHFFRPKCLRTAVYHEILIGYLEYVKKLGYTTGHIWACPPSEGDDYIFHCHPPDQKIPKPKRLQEWYKKMLDKSVSERIVHDYKDIFKQATEDRLTSAKELPYFEGDFWPNVLEESIKELEQEEEERKREENTSNESTDVSKGDSKNAKKKNNKKTSKNKSSLSRGNKKKPGMPNVSNDLSQKLYATMEKHKEVFFVIRLIAGPAANSLPPIVEPDPLIPCDLMDGRDAFLTLARDKHLEFSSLRRAQWSTMCMLVELHTQSQDRFVYTCNECKHHVETRWHCTVCEDYDLCITCYNTKNHDHKMEKLGLGLDDESNNQQTATTQSPGDSRRLSIQRCIQSLVHACQCRNANCSLPSCQKMKRVVQHTKGCKRKTNGGCPICKQLIALCCYHAKHCQENKCPVPFCLNIKHKLRQQQLQHRLQQAQMLRRRMASMQRTGVVGQQQGLPSPTPATPTTPTGQQPPTPQTPQPQPPPQPASQPQPAPPNSMPPYTMPRTQPPSAVSQGKAGGQVTPPTPPQPPQPPVQGPPPAAVEMAMQIQRAAETQRQMAQVQIFQRPIQHQMPQMPPMGMNPPQIGRGPGGHIDQGMGPAGIQQQPPWVQGALPQAQLQPGMQRPSMMSVAQPGQPMNMPKQPPLPQAALQNLLRTLRSPSSPMQQQQVLNILHSNPQLLAAFIKQRAAKYAGSQNPQGMTGQPGIPQGQPGLQPQQAMQGQQGGVHPNPAMQNMNPMQAGVQRPSMPQQQPQQQPQQAMAGMNPQAQQMNMNHSGMAPQFRDLLMRRHQMIEQQRHQQQQQQQGAGPALGPGMANHNQFQQPQGVGYPQQQQQQQQQQRMQHHMQQMQQGNMGQISQLPQAMSAETGASLQQAFQQRLLQQQMGSPAQPNPMSPQQHMLPNQAQSPHLQGQQLPSSLTNQVRSPQPVPSPRPQSQPPHSSPSPRMQPQPSPHHVSPQTSSPHPGLVAAQANPMDQGHFASPDQSAMLSQLASNPGMAGLHGTSATELGLFLFGWKYVNSLKKCKNIK</sequence>
<keyword evidence="10" id="KW-0677">Repeat</keyword>
<dbReference type="FunFam" id="1.10.246.20:FF:000001">
    <property type="entry name" value="E1A binding protein p300"/>
    <property type="match status" value="1"/>
</dbReference>
<dbReference type="InterPro" id="IPR056484">
    <property type="entry name" value="PHD_P300"/>
</dbReference>
<feature type="compositionally biased region" description="Polar residues" evidence="25">
    <location>
        <begin position="139"/>
        <end position="151"/>
    </location>
</feature>
<dbReference type="SUPFAM" id="SSF47040">
    <property type="entry name" value="Kix domain of CBP (creb binding protein)"/>
    <property type="match status" value="1"/>
</dbReference>